<keyword evidence="1" id="KW-0812">Transmembrane</keyword>
<accession>A0AAE1SU33</accession>
<keyword evidence="3" id="KW-1185">Reference proteome</keyword>
<reference evidence="2" key="1">
    <citation type="submission" date="2023-12" db="EMBL/GenBank/DDBJ databases">
        <title>Genome assembly of Anisodus tanguticus.</title>
        <authorList>
            <person name="Wang Y.-J."/>
        </authorList>
    </citation>
    <scope>NUCLEOTIDE SEQUENCE</scope>
    <source>
        <strain evidence="2">KB-2021</strain>
        <tissue evidence="2">Leaf</tissue>
    </source>
</reference>
<gene>
    <name evidence="2" type="ORF">RND71_005398</name>
</gene>
<dbReference type="AlphaFoldDB" id="A0AAE1SU33"/>
<evidence type="ECO:0000313" key="3">
    <source>
        <dbReference type="Proteomes" id="UP001291623"/>
    </source>
</evidence>
<proteinExistence type="predicted"/>
<comment type="caution">
    <text evidence="2">The sequence shown here is derived from an EMBL/GenBank/DDBJ whole genome shotgun (WGS) entry which is preliminary data.</text>
</comment>
<name>A0AAE1SU33_9SOLA</name>
<dbReference type="Proteomes" id="UP001291623">
    <property type="component" value="Unassembled WGS sequence"/>
</dbReference>
<sequence>MSEGSINSTESRNAIKCHCGLNDLNLTAWTDSNAGRRLYKCSRPKVERNKLKKIVDGMNADERYNMRNIVDEMEAISIERDNLRKKLEEMDFVNIQEAAEISILEEKVEEMEFISAQEVGRVVILEKNIKKLKAIIFISWALFLVFLVGMKK</sequence>
<dbReference type="EMBL" id="JAVYJV010000003">
    <property type="protein sequence ID" value="KAK4374721.1"/>
    <property type="molecule type" value="Genomic_DNA"/>
</dbReference>
<feature type="transmembrane region" description="Helical" evidence="1">
    <location>
        <begin position="134"/>
        <end position="150"/>
    </location>
</feature>
<evidence type="ECO:0000313" key="2">
    <source>
        <dbReference type="EMBL" id="KAK4374721.1"/>
    </source>
</evidence>
<evidence type="ECO:0000256" key="1">
    <source>
        <dbReference type="SAM" id="Phobius"/>
    </source>
</evidence>
<keyword evidence="1" id="KW-0472">Membrane</keyword>
<organism evidence="2 3">
    <name type="scientific">Anisodus tanguticus</name>
    <dbReference type="NCBI Taxonomy" id="243964"/>
    <lineage>
        <taxon>Eukaryota</taxon>
        <taxon>Viridiplantae</taxon>
        <taxon>Streptophyta</taxon>
        <taxon>Embryophyta</taxon>
        <taxon>Tracheophyta</taxon>
        <taxon>Spermatophyta</taxon>
        <taxon>Magnoliopsida</taxon>
        <taxon>eudicotyledons</taxon>
        <taxon>Gunneridae</taxon>
        <taxon>Pentapetalae</taxon>
        <taxon>asterids</taxon>
        <taxon>lamiids</taxon>
        <taxon>Solanales</taxon>
        <taxon>Solanaceae</taxon>
        <taxon>Solanoideae</taxon>
        <taxon>Hyoscyameae</taxon>
        <taxon>Anisodus</taxon>
    </lineage>
</organism>
<keyword evidence="1" id="KW-1133">Transmembrane helix</keyword>
<protein>
    <submittedName>
        <fullName evidence="2">Uncharacterized protein</fullName>
    </submittedName>
</protein>